<dbReference type="AlphaFoldDB" id="A0A6J6H494"/>
<proteinExistence type="predicted"/>
<keyword evidence="1" id="KW-0812">Transmembrane</keyword>
<feature type="transmembrane region" description="Helical" evidence="1">
    <location>
        <begin position="99"/>
        <end position="116"/>
    </location>
</feature>
<evidence type="ECO:0000256" key="1">
    <source>
        <dbReference type="SAM" id="Phobius"/>
    </source>
</evidence>
<keyword evidence="1" id="KW-1133">Transmembrane helix</keyword>
<keyword evidence="1" id="KW-0472">Membrane</keyword>
<sequence>MNKSGLKRLGVLPVNEKLSPLAMAAQGQAPEVSVSKDIIRRGLISAPIIMFVNGVIWGLTGAWSAGIGLALVLLNFGLAALLISWAAPISLALMMGVSLFGYLLRLGLISLAVFLVRDASWISLPALGVTIIVSHLGLLFWEMRFIAASLAFPGLRPNA</sequence>
<evidence type="ECO:0000313" key="2">
    <source>
        <dbReference type="EMBL" id="CAB4608462.1"/>
    </source>
</evidence>
<accession>A0A6J6H494</accession>
<feature type="transmembrane region" description="Helical" evidence="1">
    <location>
        <begin position="42"/>
        <end position="59"/>
    </location>
</feature>
<gene>
    <name evidence="2" type="ORF">UFOPK1874_00269</name>
</gene>
<dbReference type="EMBL" id="CAEZUX010000014">
    <property type="protein sequence ID" value="CAB4608462.1"/>
    <property type="molecule type" value="Genomic_DNA"/>
</dbReference>
<protein>
    <submittedName>
        <fullName evidence="2">Unannotated protein</fullName>
    </submittedName>
</protein>
<name>A0A6J6H494_9ZZZZ</name>
<feature type="transmembrane region" description="Helical" evidence="1">
    <location>
        <begin position="65"/>
        <end position="87"/>
    </location>
</feature>
<feature type="transmembrane region" description="Helical" evidence="1">
    <location>
        <begin position="122"/>
        <end position="141"/>
    </location>
</feature>
<organism evidence="2">
    <name type="scientific">freshwater metagenome</name>
    <dbReference type="NCBI Taxonomy" id="449393"/>
    <lineage>
        <taxon>unclassified sequences</taxon>
        <taxon>metagenomes</taxon>
        <taxon>ecological metagenomes</taxon>
    </lineage>
</organism>
<reference evidence="2" key="1">
    <citation type="submission" date="2020-05" db="EMBL/GenBank/DDBJ databases">
        <authorList>
            <person name="Chiriac C."/>
            <person name="Salcher M."/>
            <person name="Ghai R."/>
            <person name="Kavagutti S V."/>
        </authorList>
    </citation>
    <scope>NUCLEOTIDE SEQUENCE</scope>
</reference>